<dbReference type="EMBL" id="CM007655">
    <property type="protein sequence ID" value="ONI05322.1"/>
    <property type="molecule type" value="Genomic_DNA"/>
</dbReference>
<dbReference type="OMA" id="MVINHSC"/>
<protein>
    <recommendedName>
        <fullName evidence="3">F-box domain-containing protein</fullName>
    </recommendedName>
</protein>
<keyword evidence="2" id="KW-1185">Reference proteome</keyword>
<organism evidence="1 2">
    <name type="scientific">Prunus persica</name>
    <name type="common">Peach</name>
    <name type="synonym">Amygdalus persica</name>
    <dbReference type="NCBI Taxonomy" id="3760"/>
    <lineage>
        <taxon>Eukaryota</taxon>
        <taxon>Viridiplantae</taxon>
        <taxon>Streptophyta</taxon>
        <taxon>Embryophyta</taxon>
        <taxon>Tracheophyta</taxon>
        <taxon>Spermatophyta</taxon>
        <taxon>Magnoliopsida</taxon>
        <taxon>eudicotyledons</taxon>
        <taxon>Gunneridae</taxon>
        <taxon>Pentapetalae</taxon>
        <taxon>rosids</taxon>
        <taxon>fabids</taxon>
        <taxon>Rosales</taxon>
        <taxon>Rosaceae</taxon>
        <taxon>Amygdaloideae</taxon>
        <taxon>Amygdaleae</taxon>
        <taxon>Prunus</taxon>
    </lineage>
</organism>
<dbReference type="HOGENOM" id="CLU_1734595_0_0_1"/>
<gene>
    <name evidence="1" type="ORF">PRUPE_5G001500</name>
</gene>
<reference evidence="1 2" key="1">
    <citation type="journal article" date="2013" name="Nat. Genet.">
        <title>The high-quality draft genome of peach (Prunus persica) identifies unique patterns of genetic diversity, domestication and genome evolution.</title>
        <authorList>
            <consortium name="International Peach Genome Initiative"/>
            <person name="Verde I."/>
            <person name="Abbott A.G."/>
            <person name="Scalabrin S."/>
            <person name="Jung S."/>
            <person name="Shu S."/>
            <person name="Marroni F."/>
            <person name="Zhebentyayeva T."/>
            <person name="Dettori M.T."/>
            <person name="Grimwood J."/>
            <person name="Cattonaro F."/>
            <person name="Zuccolo A."/>
            <person name="Rossini L."/>
            <person name="Jenkins J."/>
            <person name="Vendramin E."/>
            <person name="Meisel L.A."/>
            <person name="Decroocq V."/>
            <person name="Sosinski B."/>
            <person name="Prochnik S."/>
            <person name="Mitros T."/>
            <person name="Policriti A."/>
            <person name="Cipriani G."/>
            <person name="Dondini L."/>
            <person name="Ficklin S."/>
            <person name="Goodstein D.M."/>
            <person name="Xuan P."/>
            <person name="Del Fabbro C."/>
            <person name="Aramini V."/>
            <person name="Copetti D."/>
            <person name="Gonzalez S."/>
            <person name="Horner D.S."/>
            <person name="Falchi R."/>
            <person name="Lucas S."/>
            <person name="Mica E."/>
            <person name="Maldonado J."/>
            <person name="Lazzari B."/>
            <person name="Bielenberg D."/>
            <person name="Pirona R."/>
            <person name="Miculan M."/>
            <person name="Barakat A."/>
            <person name="Testolin R."/>
            <person name="Stella A."/>
            <person name="Tartarini S."/>
            <person name="Tonutti P."/>
            <person name="Arus P."/>
            <person name="Orellana A."/>
            <person name="Wells C."/>
            <person name="Main D."/>
            <person name="Vizzotto G."/>
            <person name="Silva H."/>
            <person name="Salamini F."/>
            <person name="Schmutz J."/>
            <person name="Morgante M."/>
            <person name="Rokhsar D.S."/>
        </authorList>
    </citation>
    <scope>NUCLEOTIDE SEQUENCE [LARGE SCALE GENOMIC DNA]</scope>
    <source>
        <strain evidence="2">cv. Nemared</strain>
    </source>
</reference>
<sequence>MWNEMSVEIVEEILSQRLANVFVKVGIESLLLFVPFVCKFWYRASQNPVCWESLVFPDSEEEATNDPWSLDDYAANLPSTYANRIEGQSFNYFTRRFVREFEIDYNSFSIRSFIKMVINHSCSNTKFLKIPEICSYYVNVIEKILERDSQI</sequence>
<proteinExistence type="predicted"/>
<dbReference type="AlphaFoldDB" id="M5WZQ5"/>
<dbReference type="Proteomes" id="UP000006882">
    <property type="component" value="Chromosome G5"/>
</dbReference>
<evidence type="ECO:0000313" key="2">
    <source>
        <dbReference type="Proteomes" id="UP000006882"/>
    </source>
</evidence>
<dbReference type="GO" id="GO:1905761">
    <property type="term" value="F:SCF ubiquitin ligase complex binding"/>
    <property type="evidence" value="ECO:0000318"/>
    <property type="project" value="GO_Central"/>
</dbReference>
<evidence type="ECO:0008006" key="3">
    <source>
        <dbReference type="Google" id="ProtNLM"/>
    </source>
</evidence>
<dbReference type="Gramene" id="ONI05322">
    <property type="protein sequence ID" value="ONI05322"/>
    <property type="gene ID" value="PRUPE_5G001500"/>
</dbReference>
<evidence type="ECO:0000313" key="1">
    <source>
        <dbReference type="EMBL" id="ONI05322.1"/>
    </source>
</evidence>
<accession>M5WZQ5</accession>
<name>M5WZQ5_PRUPE</name>